<evidence type="ECO:0000256" key="4">
    <source>
        <dbReference type="ARBA" id="ARBA00022692"/>
    </source>
</evidence>
<evidence type="ECO:0000256" key="6">
    <source>
        <dbReference type="ARBA" id="ARBA00022989"/>
    </source>
</evidence>
<dbReference type="EMBL" id="BDSP01000074">
    <property type="protein sequence ID" value="GAX13854.1"/>
    <property type="molecule type" value="Genomic_DNA"/>
</dbReference>
<keyword evidence="4 8" id="KW-0812">Transmembrane</keyword>
<dbReference type="Proteomes" id="UP000198406">
    <property type="component" value="Unassembled WGS sequence"/>
</dbReference>
<dbReference type="PANTHER" id="PTHR19315">
    <property type="entry name" value="ER MEMBRANE PROTEIN COMPLEX SUBUNIT 4"/>
    <property type="match status" value="1"/>
</dbReference>
<evidence type="ECO:0000256" key="7">
    <source>
        <dbReference type="ARBA" id="ARBA00023136"/>
    </source>
</evidence>
<evidence type="ECO:0000256" key="2">
    <source>
        <dbReference type="ARBA" id="ARBA00007715"/>
    </source>
</evidence>
<protein>
    <recommendedName>
        <fullName evidence="3">ER membrane protein complex subunit 4</fullName>
    </recommendedName>
</protein>
<evidence type="ECO:0000256" key="8">
    <source>
        <dbReference type="SAM" id="Phobius"/>
    </source>
</evidence>
<dbReference type="AlphaFoldDB" id="A0A1Z5JIM1"/>
<dbReference type="InParanoid" id="A0A1Z5JIM1"/>
<comment type="caution">
    <text evidence="9">The sequence shown here is derived from an EMBL/GenBank/DDBJ whole genome shotgun (WGS) entry which is preliminary data.</text>
</comment>
<dbReference type="GO" id="GO:0005789">
    <property type="term" value="C:endoplasmic reticulum membrane"/>
    <property type="evidence" value="ECO:0007669"/>
    <property type="project" value="UniProtKB-SubCell"/>
</dbReference>
<dbReference type="OrthoDB" id="369569at2759"/>
<organism evidence="9 10">
    <name type="scientific">Fistulifera solaris</name>
    <name type="common">Oleaginous diatom</name>
    <dbReference type="NCBI Taxonomy" id="1519565"/>
    <lineage>
        <taxon>Eukaryota</taxon>
        <taxon>Sar</taxon>
        <taxon>Stramenopiles</taxon>
        <taxon>Ochrophyta</taxon>
        <taxon>Bacillariophyta</taxon>
        <taxon>Bacillariophyceae</taxon>
        <taxon>Bacillariophycidae</taxon>
        <taxon>Naviculales</taxon>
        <taxon>Naviculaceae</taxon>
        <taxon>Fistulifera</taxon>
    </lineage>
</organism>
<evidence type="ECO:0000313" key="10">
    <source>
        <dbReference type="Proteomes" id="UP000198406"/>
    </source>
</evidence>
<keyword evidence="10" id="KW-1185">Reference proteome</keyword>
<proteinExistence type="inferred from homology"/>
<name>A0A1Z5JIM1_FISSO</name>
<dbReference type="Pfam" id="PF06417">
    <property type="entry name" value="EMC4"/>
    <property type="match status" value="1"/>
</dbReference>
<dbReference type="InterPro" id="IPR009445">
    <property type="entry name" value="TMEM85/Emc4"/>
</dbReference>
<feature type="transmembrane region" description="Helical" evidence="8">
    <location>
        <begin position="93"/>
        <end position="115"/>
    </location>
</feature>
<evidence type="ECO:0000256" key="5">
    <source>
        <dbReference type="ARBA" id="ARBA00022824"/>
    </source>
</evidence>
<keyword evidence="6 8" id="KW-1133">Transmembrane helix</keyword>
<reference evidence="9 10" key="1">
    <citation type="journal article" date="2015" name="Plant Cell">
        <title>Oil accumulation by the oleaginous diatom Fistulifera solaris as revealed by the genome and transcriptome.</title>
        <authorList>
            <person name="Tanaka T."/>
            <person name="Maeda Y."/>
            <person name="Veluchamy A."/>
            <person name="Tanaka M."/>
            <person name="Abida H."/>
            <person name="Marechal E."/>
            <person name="Bowler C."/>
            <person name="Muto M."/>
            <person name="Sunaga Y."/>
            <person name="Tanaka M."/>
            <person name="Yoshino T."/>
            <person name="Taniguchi T."/>
            <person name="Fukuda Y."/>
            <person name="Nemoto M."/>
            <person name="Matsumoto M."/>
            <person name="Wong P.S."/>
            <person name="Aburatani S."/>
            <person name="Fujibuchi W."/>
        </authorList>
    </citation>
    <scope>NUCLEOTIDE SEQUENCE [LARGE SCALE GENOMIC DNA]</scope>
    <source>
        <strain evidence="9 10">JPCC DA0580</strain>
    </source>
</reference>
<gene>
    <name evidence="9" type="ORF">FisN_5Lh250</name>
</gene>
<comment type="subcellular location">
    <subcellularLocation>
        <location evidence="1">Endoplasmic reticulum membrane</location>
        <topology evidence="1">Multi-pass membrane protein</topology>
    </subcellularLocation>
</comment>
<feature type="transmembrane region" description="Helical" evidence="8">
    <location>
        <begin position="127"/>
        <end position="147"/>
    </location>
</feature>
<keyword evidence="7 8" id="KW-0472">Membrane</keyword>
<keyword evidence="5" id="KW-0256">Endoplasmic reticulum</keyword>
<evidence type="ECO:0000256" key="1">
    <source>
        <dbReference type="ARBA" id="ARBA00004477"/>
    </source>
</evidence>
<sequence>MPRRSTYNIDLNVKEGHDGHTTLLQCDTPIGYKSWLQHNSSQSASSAQRPTLSVAQQNALTAKRKSKAMAIAMKPGQQILMNAFMMYMSGSQLNIFSINICSSAIMSPLTNIFAINQHFNALQKVELTTAKMIFLALNLVWLGIGLYKMSTMRLLPTTSADFTYKISWKAMLETTSIPPDNLVVF</sequence>
<accession>A0A1Z5JIM1</accession>
<comment type="similarity">
    <text evidence="2">Belongs to the EMC4 family.</text>
</comment>
<evidence type="ECO:0000256" key="3">
    <source>
        <dbReference type="ARBA" id="ARBA00020820"/>
    </source>
</evidence>
<evidence type="ECO:0000313" key="9">
    <source>
        <dbReference type="EMBL" id="GAX13854.1"/>
    </source>
</evidence>